<organism evidence="9 10">
    <name type="scientific">Larkinella arboricola</name>
    <dbReference type="NCBI Taxonomy" id="643671"/>
    <lineage>
        <taxon>Bacteria</taxon>
        <taxon>Pseudomonadati</taxon>
        <taxon>Bacteroidota</taxon>
        <taxon>Cytophagia</taxon>
        <taxon>Cytophagales</taxon>
        <taxon>Spirosomataceae</taxon>
        <taxon>Larkinella</taxon>
    </lineage>
</organism>
<name>A0A327X954_LARAB</name>
<keyword evidence="5 6" id="KW-0472">Membrane</keyword>
<dbReference type="InterPro" id="IPR025857">
    <property type="entry name" value="MacB_PCD"/>
</dbReference>
<feature type="domain" description="MacB-like periplasmic core" evidence="8">
    <location>
        <begin position="20"/>
        <end position="241"/>
    </location>
</feature>
<evidence type="ECO:0000256" key="2">
    <source>
        <dbReference type="ARBA" id="ARBA00022475"/>
    </source>
</evidence>
<feature type="transmembrane region" description="Helical" evidence="6">
    <location>
        <begin position="716"/>
        <end position="746"/>
    </location>
</feature>
<evidence type="ECO:0000313" key="9">
    <source>
        <dbReference type="EMBL" id="RAK02788.1"/>
    </source>
</evidence>
<evidence type="ECO:0000259" key="7">
    <source>
        <dbReference type="Pfam" id="PF02687"/>
    </source>
</evidence>
<dbReference type="GO" id="GO:0022857">
    <property type="term" value="F:transmembrane transporter activity"/>
    <property type="evidence" value="ECO:0007669"/>
    <property type="project" value="TreeGrafter"/>
</dbReference>
<protein>
    <submittedName>
        <fullName evidence="9">Putative permease</fullName>
    </submittedName>
</protein>
<keyword evidence="3 6" id="KW-0812">Transmembrane</keyword>
<dbReference type="Proteomes" id="UP000248790">
    <property type="component" value="Unassembled WGS sequence"/>
</dbReference>
<dbReference type="PANTHER" id="PTHR30572:SF18">
    <property type="entry name" value="ABC-TYPE MACROLIDE FAMILY EXPORT SYSTEM PERMEASE COMPONENT 2"/>
    <property type="match status" value="1"/>
</dbReference>
<gene>
    <name evidence="9" type="ORF">LX87_00908</name>
</gene>
<keyword evidence="2" id="KW-1003">Cell membrane</keyword>
<feature type="transmembrane region" description="Helical" evidence="6">
    <location>
        <begin position="284"/>
        <end position="304"/>
    </location>
</feature>
<dbReference type="Pfam" id="PF12704">
    <property type="entry name" value="MacB_PCD"/>
    <property type="match status" value="1"/>
</dbReference>
<feature type="transmembrane region" description="Helical" evidence="6">
    <location>
        <begin position="421"/>
        <end position="445"/>
    </location>
</feature>
<dbReference type="OrthoDB" id="5933722at2"/>
<feature type="transmembrane region" description="Helical" evidence="6">
    <location>
        <begin position="377"/>
        <end position="400"/>
    </location>
</feature>
<feature type="transmembrane region" description="Helical" evidence="6">
    <location>
        <begin position="339"/>
        <end position="357"/>
    </location>
</feature>
<feature type="transmembrane region" description="Helical" evidence="6">
    <location>
        <begin position="683"/>
        <end position="704"/>
    </location>
</feature>
<keyword evidence="4 6" id="KW-1133">Transmembrane helix</keyword>
<reference evidence="9 10" key="1">
    <citation type="submission" date="2018-06" db="EMBL/GenBank/DDBJ databases">
        <title>Genomic Encyclopedia of Archaeal and Bacterial Type Strains, Phase II (KMG-II): from individual species to whole genera.</title>
        <authorList>
            <person name="Goeker M."/>
        </authorList>
    </citation>
    <scope>NUCLEOTIDE SEQUENCE [LARGE SCALE GENOMIC DNA]</scope>
    <source>
        <strain evidence="9 10">DSM 21851</strain>
    </source>
</reference>
<feature type="domain" description="ABC3 transporter permease C-terminal" evidence="7">
    <location>
        <begin position="290"/>
        <end position="404"/>
    </location>
</feature>
<dbReference type="RefSeq" id="WP_111626956.1">
    <property type="nucleotide sequence ID" value="NZ_QLMC01000001.1"/>
</dbReference>
<dbReference type="EMBL" id="QLMC01000001">
    <property type="protein sequence ID" value="RAK02788.1"/>
    <property type="molecule type" value="Genomic_DNA"/>
</dbReference>
<dbReference type="InterPro" id="IPR003838">
    <property type="entry name" value="ABC3_permease_C"/>
</dbReference>
<proteinExistence type="predicted"/>
<dbReference type="GO" id="GO:0005886">
    <property type="term" value="C:plasma membrane"/>
    <property type="evidence" value="ECO:0007669"/>
    <property type="project" value="UniProtKB-SubCell"/>
</dbReference>
<feature type="transmembrane region" description="Helical" evidence="6">
    <location>
        <begin position="21"/>
        <end position="41"/>
    </location>
</feature>
<dbReference type="InterPro" id="IPR050250">
    <property type="entry name" value="Macrolide_Exporter_MacB"/>
</dbReference>
<evidence type="ECO:0000256" key="4">
    <source>
        <dbReference type="ARBA" id="ARBA00022989"/>
    </source>
</evidence>
<feature type="transmembrane region" description="Helical" evidence="6">
    <location>
        <begin position="766"/>
        <end position="786"/>
    </location>
</feature>
<evidence type="ECO:0000256" key="1">
    <source>
        <dbReference type="ARBA" id="ARBA00004651"/>
    </source>
</evidence>
<evidence type="ECO:0000256" key="5">
    <source>
        <dbReference type="ARBA" id="ARBA00023136"/>
    </source>
</evidence>
<comment type="caution">
    <text evidence="9">The sequence shown here is derived from an EMBL/GenBank/DDBJ whole genome shotgun (WGS) entry which is preliminary data.</text>
</comment>
<comment type="subcellular location">
    <subcellularLocation>
        <location evidence="1">Cell membrane</location>
        <topology evidence="1">Multi-pass membrane protein</topology>
    </subcellularLocation>
</comment>
<keyword evidence="10" id="KW-1185">Reference proteome</keyword>
<feature type="domain" description="ABC3 transporter permease C-terminal" evidence="7">
    <location>
        <begin position="683"/>
        <end position="796"/>
    </location>
</feature>
<accession>A0A327X954</accession>
<dbReference type="Pfam" id="PF02687">
    <property type="entry name" value="FtsX"/>
    <property type="match status" value="2"/>
</dbReference>
<evidence type="ECO:0000259" key="8">
    <source>
        <dbReference type="Pfam" id="PF12704"/>
    </source>
</evidence>
<evidence type="ECO:0000313" key="10">
    <source>
        <dbReference type="Proteomes" id="UP000248790"/>
    </source>
</evidence>
<evidence type="ECO:0000256" key="6">
    <source>
        <dbReference type="SAM" id="Phobius"/>
    </source>
</evidence>
<evidence type="ECO:0000256" key="3">
    <source>
        <dbReference type="ARBA" id="ARBA00022692"/>
    </source>
</evidence>
<dbReference type="PANTHER" id="PTHR30572">
    <property type="entry name" value="MEMBRANE COMPONENT OF TRANSPORTER-RELATED"/>
    <property type="match status" value="1"/>
</dbReference>
<dbReference type="AlphaFoldDB" id="A0A327X954"/>
<sequence>MLRNYLKIAWRNLVKYPTTTGINVVGLTLGLATCLLIGLFIRNELSYDDYHTKKDRIYRIGMTRTSGGNVEQGGVTPYPLAPALRTDFSDWPKIARIHAEEDLTVVVSPTKLFKEDKVVFAEPELLDIFDFNLLTGDGSAILSQPNQVILNESTARKYFGTDLPIGKTLRLGNDLTVVVKGLMQDVPVQSNLPASMLVSFSSMKTYFQFGIEQWGLRSGGSVYAVLPEGHLPEEYANRLRQAAKKYFPQRAGETSELVMQPLRAIHFSPAFDGTILTPAISPTYLYVFGIVGLFVLLIACVNFINMSTARAMIRAREVGVRKVIGATQNQLVAQFLSEAFWVTAFSAVLALLLTYQVMPLVNDFMQKQIAFVWGESIVLLTVLALLTGLLAGLYPSFFLARFQPIRVLKTAAEPGRGSMAWLRQGLVIFQFTISLVLAVGVMVVYRQMNFFRDKDLGFDQEAIVEVGLPEAKGLQELGQSLRQIPGVEQLSFAIGAPTSNNNFDTSIQIEPANPDEKVGISLKLADADYLRTYGLRLLAGRFFEHRDTLAIANTIPQAERRFLYVVNENTVKALGLSKPEQALGRKIRAGLYDIEGEIIGVVRNFHTSSLREPMRAMVMMNFPSLYYSAGIKLRTSDYVGTLAAIEKSWKKIFPNALFEAKFLDQSLQALYENEQRQFTLLRVFAGLALVICCLGLWGLASFVIERRTKEIGVRKVLGASVAGIVALLAKDFLKLVLAALLIATPIAWYAMDRWLSAFSYRIDVEWWVFALVGAGAVLIAFLTVSFQSIRAALMNPVRSLRSE</sequence>